<feature type="transmembrane region" description="Helical" evidence="2">
    <location>
        <begin position="61"/>
        <end position="80"/>
    </location>
</feature>
<evidence type="ECO:0000313" key="3">
    <source>
        <dbReference type="EMBL" id="CAD7697975.1"/>
    </source>
</evidence>
<comment type="caution">
    <text evidence="3">The sequence shown here is derived from an EMBL/GenBank/DDBJ whole genome shotgun (WGS) entry which is preliminary data.</text>
</comment>
<dbReference type="Proteomes" id="UP000708148">
    <property type="component" value="Unassembled WGS sequence"/>
</dbReference>
<feature type="region of interest" description="Disordered" evidence="1">
    <location>
        <begin position="22"/>
        <end position="44"/>
    </location>
</feature>
<protein>
    <submittedName>
        <fullName evidence="3">Uncharacterized protein</fullName>
    </submittedName>
</protein>
<dbReference type="AlphaFoldDB" id="A0A8S1IV41"/>
<feature type="region of interest" description="Disordered" evidence="1">
    <location>
        <begin position="154"/>
        <end position="173"/>
    </location>
</feature>
<name>A0A8S1IV41_9CHLO</name>
<dbReference type="EMBL" id="CAJHUC010000736">
    <property type="protein sequence ID" value="CAD7697975.1"/>
    <property type="molecule type" value="Genomic_DNA"/>
</dbReference>
<keyword evidence="2" id="KW-0472">Membrane</keyword>
<evidence type="ECO:0000256" key="1">
    <source>
        <dbReference type="SAM" id="MobiDB-lite"/>
    </source>
</evidence>
<keyword evidence="2" id="KW-1133">Transmembrane helix</keyword>
<reference evidence="3" key="1">
    <citation type="submission" date="2020-12" db="EMBL/GenBank/DDBJ databases">
        <authorList>
            <person name="Iha C."/>
        </authorList>
    </citation>
    <scope>NUCLEOTIDE SEQUENCE</scope>
</reference>
<evidence type="ECO:0000256" key="2">
    <source>
        <dbReference type="SAM" id="Phobius"/>
    </source>
</evidence>
<evidence type="ECO:0000313" key="4">
    <source>
        <dbReference type="Proteomes" id="UP000708148"/>
    </source>
</evidence>
<keyword evidence="2" id="KW-0812">Transmembrane</keyword>
<feature type="region of interest" description="Disordered" evidence="1">
    <location>
        <begin position="193"/>
        <end position="243"/>
    </location>
</feature>
<proteinExistence type="predicted"/>
<keyword evidence="4" id="KW-1185">Reference proteome</keyword>
<organism evidence="3 4">
    <name type="scientific">Ostreobium quekettii</name>
    <dbReference type="NCBI Taxonomy" id="121088"/>
    <lineage>
        <taxon>Eukaryota</taxon>
        <taxon>Viridiplantae</taxon>
        <taxon>Chlorophyta</taxon>
        <taxon>core chlorophytes</taxon>
        <taxon>Ulvophyceae</taxon>
        <taxon>TCBD clade</taxon>
        <taxon>Bryopsidales</taxon>
        <taxon>Ostreobineae</taxon>
        <taxon>Ostreobiaceae</taxon>
        <taxon>Ostreobium</taxon>
    </lineage>
</organism>
<sequence>MRSSKDSNAGVGGVRLYGSEEIRRNGAAPSEAGQGAGEDGWESHVEDWEAGERGARQSKGLFLFVTGTIILLAAAMFAGARVSRALRGQEQLTIFGWTCPTAATMREKLLYISQSRLTKQASKGTNGNSNSLSEAVETATTVGATGMDLADSAVEAETEEAHSGIGGLDTAAAVGNKGPSDDWLLSEEETAGYGAGPADVAEGDASPLDWIQPAADTPAEGQEETVGPSEGAPQTGEDQLLSSEEVTGLTTQYTMDSLRERAQLASRAATAASLAAQQAAAYSATASSASSAAIAAAERAAAAAGSAQIALERGAADVILEAEARAVKAAEAAAKAESRAADAAAMAAGYEDSAEAQAALAAEAADLRPFDGENAMEQWHQWWLSVWARVANFSHRVGVVLMAWLSGLWLAIQQLYMWARAAIRGATSN</sequence>
<accession>A0A8S1IV41</accession>
<gene>
    <name evidence="3" type="ORF">OSTQU699_LOCUS3336</name>
</gene>